<keyword evidence="1" id="KW-1133">Transmembrane helix</keyword>
<name>A0ABP5ART9_9ACTN</name>
<evidence type="ECO:0000256" key="1">
    <source>
        <dbReference type="SAM" id="Phobius"/>
    </source>
</evidence>
<evidence type="ECO:0008006" key="4">
    <source>
        <dbReference type="Google" id="ProtNLM"/>
    </source>
</evidence>
<evidence type="ECO:0000313" key="3">
    <source>
        <dbReference type="Proteomes" id="UP001501612"/>
    </source>
</evidence>
<organism evidence="2 3">
    <name type="scientific">Nocardioides lentus</name>
    <dbReference type="NCBI Taxonomy" id="338077"/>
    <lineage>
        <taxon>Bacteria</taxon>
        <taxon>Bacillati</taxon>
        <taxon>Actinomycetota</taxon>
        <taxon>Actinomycetes</taxon>
        <taxon>Propionibacteriales</taxon>
        <taxon>Nocardioidaceae</taxon>
        <taxon>Nocardioides</taxon>
    </lineage>
</organism>
<sequence>MTAPDTTARDTTATARIPDPAERQRAVHGGVKVGAAFCGFVAAVGMVNVLGGLLGAVVVVLGLGGFGFLGFGTVEVLVLAVVTLAVSWLVGGYVAARMARFDGVRQGVAVWAWTVLLVGGLGVLAWGAGAGAGPWAGVSGGLGVLTPAGGELAVGAVVLVAGPVLLTLVAAVAGGALGMRFHRRVDRTTPARPDHPVASAP</sequence>
<feature type="transmembrane region" description="Helical" evidence="1">
    <location>
        <begin position="152"/>
        <end position="177"/>
    </location>
</feature>
<dbReference type="Proteomes" id="UP001501612">
    <property type="component" value="Unassembled WGS sequence"/>
</dbReference>
<feature type="transmembrane region" description="Helical" evidence="1">
    <location>
        <begin position="33"/>
        <end position="64"/>
    </location>
</feature>
<proteinExistence type="predicted"/>
<feature type="transmembrane region" description="Helical" evidence="1">
    <location>
        <begin position="76"/>
        <end position="96"/>
    </location>
</feature>
<protein>
    <recommendedName>
        <fullName evidence="4">Major facilitator superfamily (MFS) profile domain-containing protein</fullName>
    </recommendedName>
</protein>
<dbReference type="RefSeq" id="WP_344007281.1">
    <property type="nucleotide sequence ID" value="NZ_BAAAMY010000005.1"/>
</dbReference>
<dbReference type="EMBL" id="BAAAMY010000005">
    <property type="protein sequence ID" value="GAA1920825.1"/>
    <property type="molecule type" value="Genomic_DNA"/>
</dbReference>
<comment type="caution">
    <text evidence="2">The sequence shown here is derived from an EMBL/GenBank/DDBJ whole genome shotgun (WGS) entry which is preliminary data.</text>
</comment>
<keyword evidence="1" id="KW-0812">Transmembrane</keyword>
<keyword evidence="1" id="KW-0472">Membrane</keyword>
<feature type="transmembrane region" description="Helical" evidence="1">
    <location>
        <begin position="108"/>
        <end position="132"/>
    </location>
</feature>
<keyword evidence="3" id="KW-1185">Reference proteome</keyword>
<evidence type="ECO:0000313" key="2">
    <source>
        <dbReference type="EMBL" id="GAA1920825.1"/>
    </source>
</evidence>
<accession>A0ABP5ART9</accession>
<reference evidence="3" key="1">
    <citation type="journal article" date="2019" name="Int. J. Syst. Evol. Microbiol.">
        <title>The Global Catalogue of Microorganisms (GCM) 10K type strain sequencing project: providing services to taxonomists for standard genome sequencing and annotation.</title>
        <authorList>
            <consortium name="The Broad Institute Genomics Platform"/>
            <consortium name="The Broad Institute Genome Sequencing Center for Infectious Disease"/>
            <person name="Wu L."/>
            <person name="Ma J."/>
        </authorList>
    </citation>
    <scope>NUCLEOTIDE SEQUENCE [LARGE SCALE GENOMIC DNA]</scope>
    <source>
        <strain evidence="3">JCM 14046</strain>
    </source>
</reference>
<gene>
    <name evidence="2" type="ORF">GCM10009737_22970</name>
</gene>